<accession>A0A5B7ITR0</accession>
<evidence type="ECO:0000313" key="2">
    <source>
        <dbReference type="EMBL" id="MPC88100.1"/>
    </source>
</evidence>
<reference evidence="2 3" key="1">
    <citation type="submission" date="2019-05" db="EMBL/GenBank/DDBJ databases">
        <title>Another draft genome of Portunus trituberculatus and its Hox gene families provides insights of decapod evolution.</title>
        <authorList>
            <person name="Jeong J.-H."/>
            <person name="Song I."/>
            <person name="Kim S."/>
            <person name="Choi T."/>
            <person name="Kim D."/>
            <person name="Ryu S."/>
            <person name="Kim W."/>
        </authorList>
    </citation>
    <scope>NUCLEOTIDE SEQUENCE [LARGE SCALE GENOMIC DNA]</scope>
    <source>
        <tissue evidence="2">Muscle</tissue>
    </source>
</reference>
<proteinExistence type="predicted"/>
<comment type="caution">
    <text evidence="2">The sequence shown here is derived from an EMBL/GenBank/DDBJ whole genome shotgun (WGS) entry which is preliminary data.</text>
</comment>
<evidence type="ECO:0000313" key="3">
    <source>
        <dbReference type="Proteomes" id="UP000324222"/>
    </source>
</evidence>
<dbReference type="AlphaFoldDB" id="A0A5B7ITR0"/>
<keyword evidence="3" id="KW-1185">Reference proteome</keyword>
<name>A0A5B7ITR0_PORTR</name>
<feature type="region of interest" description="Disordered" evidence="1">
    <location>
        <begin position="1"/>
        <end position="21"/>
    </location>
</feature>
<dbReference type="EMBL" id="VSRR010076634">
    <property type="protein sequence ID" value="MPC88100.1"/>
    <property type="molecule type" value="Genomic_DNA"/>
</dbReference>
<protein>
    <submittedName>
        <fullName evidence="2">Uncharacterized protein</fullName>
    </submittedName>
</protein>
<dbReference type="Proteomes" id="UP000324222">
    <property type="component" value="Unassembled WGS sequence"/>
</dbReference>
<sequence>MRQEWPPLGGEARVSERSPRCPVGPGRCSLLQPARVSLSFVSFVCRRRLELSAARQSARPPGNIDLQSGPE</sequence>
<evidence type="ECO:0000256" key="1">
    <source>
        <dbReference type="SAM" id="MobiDB-lite"/>
    </source>
</evidence>
<organism evidence="2 3">
    <name type="scientific">Portunus trituberculatus</name>
    <name type="common">Swimming crab</name>
    <name type="synonym">Neptunus trituberculatus</name>
    <dbReference type="NCBI Taxonomy" id="210409"/>
    <lineage>
        <taxon>Eukaryota</taxon>
        <taxon>Metazoa</taxon>
        <taxon>Ecdysozoa</taxon>
        <taxon>Arthropoda</taxon>
        <taxon>Crustacea</taxon>
        <taxon>Multicrustacea</taxon>
        <taxon>Malacostraca</taxon>
        <taxon>Eumalacostraca</taxon>
        <taxon>Eucarida</taxon>
        <taxon>Decapoda</taxon>
        <taxon>Pleocyemata</taxon>
        <taxon>Brachyura</taxon>
        <taxon>Eubrachyura</taxon>
        <taxon>Portunoidea</taxon>
        <taxon>Portunidae</taxon>
        <taxon>Portuninae</taxon>
        <taxon>Portunus</taxon>
    </lineage>
</organism>
<gene>
    <name evidence="2" type="ORF">E2C01_082992</name>
</gene>